<keyword evidence="3" id="KW-0285">Flavoprotein</keyword>
<evidence type="ECO:0000313" key="9">
    <source>
        <dbReference type="Proteomes" id="UP001209229"/>
    </source>
</evidence>
<dbReference type="Proteomes" id="UP001209229">
    <property type="component" value="Unassembled WGS sequence"/>
</dbReference>
<dbReference type="RefSeq" id="WP_301189958.1">
    <property type="nucleotide sequence ID" value="NZ_JAPDPJ010000013.1"/>
</dbReference>
<dbReference type="SUPFAM" id="SSF55469">
    <property type="entry name" value="FMN-dependent nitroreductase-like"/>
    <property type="match status" value="1"/>
</dbReference>
<organism evidence="8 9">
    <name type="scientific">Plebeiibacterium sediminum</name>
    <dbReference type="NCBI Taxonomy" id="2992112"/>
    <lineage>
        <taxon>Bacteria</taxon>
        <taxon>Pseudomonadati</taxon>
        <taxon>Bacteroidota</taxon>
        <taxon>Bacteroidia</taxon>
        <taxon>Marinilabiliales</taxon>
        <taxon>Marinilabiliaceae</taxon>
        <taxon>Plebeiibacterium</taxon>
    </lineage>
</organism>
<feature type="domain" description="Nitroreductase" evidence="7">
    <location>
        <begin position="8"/>
        <end position="185"/>
    </location>
</feature>
<comment type="cofactor">
    <cofactor evidence="1">
        <name>FMN</name>
        <dbReference type="ChEBI" id="CHEBI:58210"/>
    </cofactor>
</comment>
<dbReference type="InterPro" id="IPR000415">
    <property type="entry name" value="Nitroreductase-like"/>
</dbReference>
<protein>
    <submittedName>
        <fullName evidence="8">NAD(P)H-dependent oxidoreductase</fullName>
    </submittedName>
</protein>
<dbReference type="Pfam" id="PF00881">
    <property type="entry name" value="Nitroreductase"/>
    <property type="match status" value="1"/>
</dbReference>
<accession>A0AAE3M3H7</accession>
<comment type="similarity">
    <text evidence="2">Belongs to the nitroreductase family.</text>
</comment>
<evidence type="ECO:0000256" key="1">
    <source>
        <dbReference type="ARBA" id="ARBA00001917"/>
    </source>
</evidence>
<sequence length="209" mass="23576">MDLLKQLNWRYATKHYDSSKKIKSEDLNTLLNAVNLAPSSYGLQPYKVLVIENEEVRKNLQEAGYHQPQFTEASQVIVFAANNNISETDVTEFMERTAAARNINVDDLADYKGMIMGKVNNASKEFLTTWASKQCYIGLGFLLYTAAQLGIDACPMEGFDAQGFDEILGLKDKNLSSVVVATVGYRSEEDKYQNLAKVRYPLNEFVINY</sequence>
<dbReference type="GO" id="GO:0016491">
    <property type="term" value="F:oxidoreductase activity"/>
    <property type="evidence" value="ECO:0007669"/>
    <property type="project" value="UniProtKB-KW"/>
</dbReference>
<evidence type="ECO:0000256" key="2">
    <source>
        <dbReference type="ARBA" id="ARBA00007118"/>
    </source>
</evidence>
<name>A0AAE3M3H7_9BACT</name>
<keyword evidence="4" id="KW-0288">FMN</keyword>
<gene>
    <name evidence="8" type="ORF">OM075_07940</name>
</gene>
<evidence type="ECO:0000256" key="6">
    <source>
        <dbReference type="ARBA" id="ARBA00023002"/>
    </source>
</evidence>
<proteinExistence type="inferred from homology"/>
<keyword evidence="9" id="KW-1185">Reference proteome</keyword>
<evidence type="ECO:0000259" key="7">
    <source>
        <dbReference type="Pfam" id="PF00881"/>
    </source>
</evidence>
<dbReference type="InterPro" id="IPR029479">
    <property type="entry name" value="Nitroreductase"/>
</dbReference>
<dbReference type="PANTHER" id="PTHR43673:SF2">
    <property type="entry name" value="NITROREDUCTASE"/>
    <property type="match status" value="1"/>
</dbReference>
<dbReference type="InterPro" id="IPR033878">
    <property type="entry name" value="NfsB-like"/>
</dbReference>
<evidence type="ECO:0000256" key="4">
    <source>
        <dbReference type="ARBA" id="ARBA00022643"/>
    </source>
</evidence>
<keyword evidence="5" id="KW-0521">NADP</keyword>
<dbReference type="PANTHER" id="PTHR43673">
    <property type="entry name" value="NAD(P)H NITROREDUCTASE YDGI-RELATED"/>
    <property type="match status" value="1"/>
</dbReference>
<evidence type="ECO:0000313" key="8">
    <source>
        <dbReference type="EMBL" id="MCW3786394.1"/>
    </source>
</evidence>
<evidence type="ECO:0000256" key="3">
    <source>
        <dbReference type="ARBA" id="ARBA00022630"/>
    </source>
</evidence>
<dbReference type="CDD" id="cd02149">
    <property type="entry name" value="NfsB-like"/>
    <property type="match status" value="1"/>
</dbReference>
<keyword evidence="6" id="KW-0560">Oxidoreductase</keyword>
<dbReference type="EMBL" id="JAPDPJ010000013">
    <property type="protein sequence ID" value="MCW3786394.1"/>
    <property type="molecule type" value="Genomic_DNA"/>
</dbReference>
<dbReference type="AlphaFoldDB" id="A0AAE3M3H7"/>
<evidence type="ECO:0000256" key="5">
    <source>
        <dbReference type="ARBA" id="ARBA00022857"/>
    </source>
</evidence>
<dbReference type="Gene3D" id="3.40.109.10">
    <property type="entry name" value="NADH Oxidase"/>
    <property type="match status" value="1"/>
</dbReference>
<comment type="caution">
    <text evidence="8">The sequence shown here is derived from an EMBL/GenBank/DDBJ whole genome shotgun (WGS) entry which is preliminary data.</text>
</comment>
<reference evidence="8" key="1">
    <citation type="submission" date="2022-10" db="EMBL/GenBank/DDBJ databases">
        <authorList>
            <person name="Yu W.X."/>
        </authorList>
    </citation>
    <scope>NUCLEOTIDE SEQUENCE</scope>
    <source>
        <strain evidence="8">AAT</strain>
    </source>
</reference>